<keyword evidence="2" id="KW-1185">Reference proteome</keyword>
<protein>
    <submittedName>
        <fullName evidence="1">Uncharacterized protein</fullName>
    </submittedName>
</protein>
<comment type="caution">
    <text evidence="1">The sequence shown here is derived from an EMBL/GenBank/DDBJ whole genome shotgun (WGS) entry which is preliminary data.</text>
</comment>
<dbReference type="Proteomes" id="UP000256913">
    <property type="component" value="Unassembled WGS sequence"/>
</dbReference>
<gene>
    <name evidence="1" type="ORF">DFJ67_0707</name>
</gene>
<dbReference type="AlphaFoldDB" id="A0A3D9ZE22"/>
<proteinExistence type="predicted"/>
<organism evidence="1 2">
    <name type="scientific">Asanoa ferruginea</name>
    <dbReference type="NCBI Taxonomy" id="53367"/>
    <lineage>
        <taxon>Bacteria</taxon>
        <taxon>Bacillati</taxon>
        <taxon>Actinomycetota</taxon>
        <taxon>Actinomycetes</taxon>
        <taxon>Micromonosporales</taxon>
        <taxon>Micromonosporaceae</taxon>
        <taxon>Asanoa</taxon>
    </lineage>
</organism>
<evidence type="ECO:0000313" key="2">
    <source>
        <dbReference type="Proteomes" id="UP000256913"/>
    </source>
</evidence>
<evidence type="ECO:0000313" key="1">
    <source>
        <dbReference type="EMBL" id="REF94764.1"/>
    </source>
</evidence>
<accession>A0A3D9ZE22</accession>
<sequence>MMSAVPTDDPLADAILENWGAYTLPLGQGKRAGTAFFYNELVDSTPESDFVREWWVTADRLTRTEVGEVGLRPDLIEPTGAASDYLAVTDFEQMWSRRAGVAVMRTSFLHEHAAKKAWSWAAEQITEGVADTAEQVRAVDGEPRRAYALGHVTREPADGEQRPLAIATSNIARDPDRVVRWQGPLPAGFTGGPVFIAEPHGDQSFVVRCLGLIASADRNPDVLTFDVIRSLIAELVRPQPPKRGLFRRR</sequence>
<name>A0A3D9ZE22_9ACTN</name>
<dbReference type="EMBL" id="QUMQ01000001">
    <property type="protein sequence ID" value="REF94764.1"/>
    <property type="molecule type" value="Genomic_DNA"/>
</dbReference>
<reference evidence="1 2" key="1">
    <citation type="submission" date="2018-08" db="EMBL/GenBank/DDBJ databases">
        <title>Sequencing the genomes of 1000 actinobacteria strains.</title>
        <authorList>
            <person name="Klenk H.-P."/>
        </authorList>
    </citation>
    <scope>NUCLEOTIDE SEQUENCE [LARGE SCALE GENOMIC DNA]</scope>
    <source>
        <strain evidence="1 2">DSM 44099</strain>
    </source>
</reference>